<proteinExistence type="predicted"/>
<dbReference type="InterPro" id="IPR035286">
    <property type="entry name" value="DUF5361"/>
</dbReference>
<dbReference type="Proteomes" id="UP000027491">
    <property type="component" value="Segment"/>
</dbReference>
<evidence type="ECO:0000313" key="2">
    <source>
        <dbReference type="EMBL" id="AID58831.1"/>
    </source>
</evidence>
<reference evidence="2 3" key="1">
    <citation type="submission" date="2014-03" db="EMBL/GenBank/DDBJ databases">
        <authorList>
            <person name="Yoder B.A."/>
            <person name="Colicchio M.A."/>
            <person name="Schafer C.E."/>
            <person name="Abrahim M.R."/>
            <person name="Adkins N.L."/>
            <person name="Burke K.A."/>
            <person name="Churilla B.M."/>
            <person name="Cohen K.L."/>
            <person name="Fasoranti T.O."/>
            <person name="Genkil J.S."/>
            <person name="Kramer Z.J."/>
            <person name="Prout A.K."/>
            <person name="Schwarz A.G."/>
            <person name="Tish M."/>
            <person name="Vispute N."/>
            <person name="Wilkes K.E."/>
            <person name="Williams C.R."/>
            <person name="Xiao X."/>
            <person name="Yu V.J."/>
            <person name="Lapin J.S."/>
            <person name="Ott C.T."/>
            <person name="Walburn T.D."/>
            <person name="Bradley K.W."/>
            <person name="Clarke D.Q."/>
            <person name="Lewis M.F."/>
            <person name="Barker L.P."/>
            <person name="Bailey C."/>
            <person name="Asai D.J."/>
            <person name="Bowman C.A."/>
            <person name="Russell D.A."/>
            <person name="Pope W.H."/>
            <person name="Jacobs-Sera D."/>
            <person name="Hendrix R.W."/>
            <person name="Hatfull G.F."/>
        </authorList>
    </citation>
    <scope>NUCLEOTIDE SEQUENCE [LARGE SCALE GENOMIC DNA]</scope>
</reference>
<dbReference type="EMBL" id="KJ567043">
    <property type="protein sequence ID" value="AID58831.1"/>
    <property type="molecule type" value="Genomic_DNA"/>
</dbReference>
<dbReference type="RefSeq" id="YP_009124754.1">
    <property type="nucleotide sequence ID" value="NC_026590.1"/>
</dbReference>
<name>A0A068F4G7_9CAUD</name>
<accession>A0A068F4G7</accession>
<dbReference type="GeneID" id="23679517"/>
<keyword evidence="3" id="KW-1185">Reference proteome</keyword>
<dbReference type="KEGG" id="vg:23679517"/>
<gene>
    <name evidence="2" type="primary">11</name>
    <name evidence="2" type="ORF">PBI_GAIA_11</name>
</gene>
<organism evidence="2 3">
    <name type="scientific">Mycobacterium phage Gaia</name>
    <dbReference type="NCBI Taxonomy" id="1486472"/>
    <lineage>
        <taxon>Viruses</taxon>
        <taxon>Duplodnaviria</taxon>
        <taxon>Heunggongvirae</taxon>
        <taxon>Uroviricota</taxon>
        <taxon>Caudoviricetes</taxon>
        <taxon>Gaiavirus</taxon>
        <taxon>Gaiavirus gaia</taxon>
    </lineage>
</organism>
<feature type="region of interest" description="Disordered" evidence="1">
    <location>
        <begin position="175"/>
        <end position="201"/>
    </location>
</feature>
<evidence type="ECO:0000313" key="3">
    <source>
        <dbReference type="Proteomes" id="UP000027491"/>
    </source>
</evidence>
<evidence type="ECO:0000256" key="1">
    <source>
        <dbReference type="SAM" id="MobiDB-lite"/>
    </source>
</evidence>
<protein>
    <submittedName>
        <fullName evidence="2">Tail assembly chaperone</fullName>
    </submittedName>
</protein>
<dbReference type="Pfam" id="PF17318">
    <property type="entry name" value="DUF5361"/>
    <property type="match status" value="1"/>
</dbReference>
<sequence>MFVYKFELEDENGAKVEHTIALKPFDQLPNGVLRKNRDNPEAGVWAMFEWGLSPKDLELFDQAPASLTADLLEAWQKASNVDAGKIIALIDLIDEHGDALAADLLDAGMRLRDFPSERHSWYDLHVFVKYLDRESKLFREMYPDKADWTLGNRLLAMVVNCLRLLLWAKTKDGQKGRKRPQMIGPDWSDKTPKRPGSNIKAHTPISQIKKPVTSGENLGRKLVNLFR</sequence>
<dbReference type="OrthoDB" id="8658at10239"/>